<evidence type="ECO:0000313" key="3">
    <source>
        <dbReference type="Proteomes" id="UP001180020"/>
    </source>
</evidence>
<organism evidence="2 3">
    <name type="scientific">Acorus calamus</name>
    <name type="common">Sweet flag</name>
    <dbReference type="NCBI Taxonomy" id="4465"/>
    <lineage>
        <taxon>Eukaryota</taxon>
        <taxon>Viridiplantae</taxon>
        <taxon>Streptophyta</taxon>
        <taxon>Embryophyta</taxon>
        <taxon>Tracheophyta</taxon>
        <taxon>Spermatophyta</taxon>
        <taxon>Magnoliopsida</taxon>
        <taxon>Liliopsida</taxon>
        <taxon>Acoraceae</taxon>
        <taxon>Acorus</taxon>
    </lineage>
</organism>
<dbReference type="Pfam" id="PF03101">
    <property type="entry name" value="FAR1"/>
    <property type="match status" value="1"/>
</dbReference>
<gene>
    <name evidence="2" type="ORF">QJS10_CPB14g00915</name>
</gene>
<dbReference type="AlphaFoldDB" id="A0AAV9DAM1"/>
<feature type="domain" description="FAR1" evidence="1">
    <location>
        <begin position="95"/>
        <end position="188"/>
    </location>
</feature>
<dbReference type="PANTHER" id="PTHR46328">
    <property type="entry name" value="FAR-RED IMPAIRED RESPONSIVE (FAR1) FAMILY PROTEIN-RELATED"/>
    <property type="match status" value="1"/>
</dbReference>
<evidence type="ECO:0000313" key="2">
    <source>
        <dbReference type="EMBL" id="KAK1298332.1"/>
    </source>
</evidence>
<proteinExistence type="predicted"/>
<comment type="caution">
    <text evidence="2">The sequence shown here is derived from an EMBL/GenBank/DDBJ whole genome shotgun (WGS) entry which is preliminary data.</text>
</comment>
<sequence>MEVEVEGGGGWRKARKIAESFSYDRRQREESRGILVFEGVICVELDFKKMYMSLCGADEMPTIDANVIVEDEKNGDTELKVGMEFKSIDKAFESYKKYAFHCWFGIVKMERKYTIEGGLKTVIFACSKEGKQRKKATESGLVKSMHHHKPVCKINCNARMQIKTYGDGDDNIVRYEVIEMVKRLNKHLKFEVVFY</sequence>
<dbReference type="Proteomes" id="UP001180020">
    <property type="component" value="Unassembled WGS sequence"/>
</dbReference>
<accession>A0AAV9DAM1</accession>
<protein>
    <recommendedName>
        <fullName evidence="1">FAR1 domain-containing protein</fullName>
    </recommendedName>
</protein>
<dbReference type="InterPro" id="IPR004330">
    <property type="entry name" value="FAR1_DNA_bnd_dom"/>
</dbReference>
<evidence type="ECO:0000259" key="1">
    <source>
        <dbReference type="Pfam" id="PF03101"/>
    </source>
</evidence>
<dbReference type="EMBL" id="JAUJYO010000014">
    <property type="protein sequence ID" value="KAK1298332.1"/>
    <property type="molecule type" value="Genomic_DNA"/>
</dbReference>
<keyword evidence="3" id="KW-1185">Reference proteome</keyword>
<dbReference type="PANTHER" id="PTHR46328:SF34">
    <property type="entry name" value="PROTEIN FAR1-RELATED SEQUENCE 5-LIKE"/>
    <property type="match status" value="1"/>
</dbReference>
<reference evidence="2" key="1">
    <citation type="journal article" date="2023" name="Nat. Commun.">
        <title>Diploid and tetraploid genomes of Acorus and the evolution of monocots.</title>
        <authorList>
            <person name="Ma L."/>
            <person name="Liu K.W."/>
            <person name="Li Z."/>
            <person name="Hsiao Y.Y."/>
            <person name="Qi Y."/>
            <person name="Fu T."/>
            <person name="Tang G.D."/>
            <person name="Zhang D."/>
            <person name="Sun W.H."/>
            <person name="Liu D.K."/>
            <person name="Li Y."/>
            <person name="Chen G.Z."/>
            <person name="Liu X.D."/>
            <person name="Liao X.Y."/>
            <person name="Jiang Y.T."/>
            <person name="Yu X."/>
            <person name="Hao Y."/>
            <person name="Huang J."/>
            <person name="Zhao X.W."/>
            <person name="Ke S."/>
            <person name="Chen Y.Y."/>
            <person name="Wu W.L."/>
            <person name="Hsu J.L."/>
            <person name="Lin Y.F."/>
            <person name="Huang M.D."/>
            <person name="Li C.Y."/>
            <person name="Huang L."/>
            <person name="Wang Z.W."/>
            <person name="Zhao X."/>
            <person name="Zhong W.Y."/>
            <person name="Peng D.H."/>
            <person name="Ahmad S."/>
            <person name="Lan S."/>
            <person name="Zhang J.S."/>
            <person name="Tsai W.C."/>
            <person name="Van de Peer Y."/>
            <person name="Liu Z.J."/>
        </authorList>
    </citation>
    <scope>NUCLEOTIDE SEQUENCE</scope>
    <source>
        <tissue evidence="2">Leaves</tissue>
    </source>
</reference>
<name>A0AAV9DAM1_ACOCL</name>
<reference evidence="2" key="2">
    <citation type="submission" date="2023-06" db="EMBL/GenBank/DDBJ databases">
        <authorList>
            <person name="Ma L."/>
            <person name="Liu K.-W."/>
            <person name="Li Z."/>
            <person name="Hsiao Y.-Y."/>
            <person name="Qi Y."/>
            <person name="Fu T."/>
            <person name="Tang G."/>
            <person name="Zhang D."/>
            <person name="Sun W.-H."/>
            <person name="Liu D.-K."/>
            <person name="Li Y."/>
            <person name="Chen G.-Z."/>
            <person name="Liu X.-D."/>
            <person name="Liao X.-Y."/>
            <person name="Jiang Y.-T."/>
            <person name="Yu X."/>
            <person name="Hao Y."/>
            <person name="Huang J."/>
            <person name="Zhao X.-W."/>
            <person name="Ke S."/>
            <person name="Chen Y.-Y."/>
            <person name="Wu W.-L."/>
            <person name="Hsu J.-L."/>
            <person name="Lin Y.-F."/>
            <person name="Huang M.-D."/>
            <person name="Li C.-Y."/>
            <person name="Huang L."/>
            <person name="Wang Z.-W."/>
            <person name="Zhao X."/>
            <person name="Zhong W.-Y."/>
            <person name="Peng D.-H."/>
            <person name="Ahmad S."/>
            <person name="Lan S."/>
            <person name="Zhang J.-S."/>
            <person name="Tsai W.-C."/>
            <person name="Van De Peer Y."/>
            <person name="Liu Z.-J."/>
        </authorList>
    </citation>
    <scope>NUCLEOTIDE SEQUENCE</scope>
    <source>
        <strain evidence="2">CP</strain>
        <tissue evidence="2">Leaves</tissue>
    </source>
</reference>